<reference evidence="1 2" key="1">
    <citation type="submission" date="2018-12" db="EMBL/GenBank/DDBJ databases">
        <authorList>
            <person name="Toschakov S.V."/>
        </authorList>
    </citation>
    <scope>NUCLEOTIDE SEQUENCE [LARGE SCALE GENOMIC DNA]</scope>
    <source>
        <strain evidence="1 2">GM2012</strain>
    </source>
</reference>
<dbReference type="EMBL" id="RYZH01000002">
    <property type="protein sequence ID" value="RUL89451.1"/>
    <property type="molecule type" value="Genomic_DNA"/>
</dbReference>
<evidence type="ECO:0000313" key="1">
    <source>
        <dbReference type="EMBL" id="RUL89451.1"/>
    </source>
</evidence>
<accession>A0A432MPR1</accession>
<keyword evidence="2" id="KW-1185">Reference proteome</keyword>
<proteinExistence type="predicted"/>
<dbReference type="AlphaFoldDB" id="A0A432MPR1"/>
<comment type="caution">
    <text evidence="1">The sequence shown here is derived from an EMBL/GenBank/DDBJ whole genome shotgun (WGS) entry which is preliminary data.</text>
</comment>
<dbReference type="RefSeq" id="WP_126723527.1">
    <property type="nucleotide sequence ID" value="NZ_RYZH01000002.1"/>
</dbReference>
<dbReference type="Proteomes" id="UP000280296">
    <property type="component" value="Unassembled WGS sequence"/>
</dbReference>
<sequence length="93" mass="10655">MPRNIRIDCFLESVARYLEARAAGDMGGMADAVAEAERWLAEDWPIARIRETVQPTVEEWLRDYGRPWDKSHTQLVHRVSAAVFAMLQPADRS</sequence>
<evidence type="ECO:0000313" key="2">
    <source>
        <dbReference type="Proteomes" id="UP000280296"/>
    </source>
</evidence>
<protein>
    <submittedName>
        <fullName evidence="1">Uncharacterized protein</fullName>
    </submittedName>
</protein>
<name>A0A432MPR1_9BACT</name>
<organism evidence="1 2">
    <name type="scientific">Tautonia sociabilis</name>
    <dbReference type="NCBI Taxonomy" id="2080755"/>
    <lineage>
        <taxon>Bacteria</taxon>
        <taxon>Pseudomonadati</taxon>
        <taxon>Planctomycetota</taxon>
        <taxon>Planctomycetia</taxon>
        <taxon>Isosphaerales</taxon>
        <taxon>Isosphaeraceae</taxon>
        <taxon>Tautonia</taxon>
    </lineage>
</organism>
<gene>
    <name evidence="1" type="ORF">TsocGM_01375</name>
</gene>
<reference evidence="1 2" key="2">
    <citation type="submission" date="2019-01" db="EMBL/GenBank/DDBJ databases">
        <title>Tautonia sociabilis, a novel thermotolerant planctomycete of Isosphaeraceae family, isolated from a 4000 m deep subterranean habitat.</title>
        <authorList>
            <person name="Kovaleva O.L."/>
            <person name="Elcheninov A.G."/>
            <person name="Van Heerden E."/>
            <person name="Toshchakov S.V."/>
            <person name="Novikov A."/>
            <person name="Bonch-Osmolovskaya E.A."/>
            <person name="Kublanov I.V."/>
        </authorList>
    </citation>
    <scope>NUCLEOTIDE SEQUENCE [LARGE SCALE GENOMIC DNA]</scope>
    <source>
        <strain evidence="1 2">GM2012</strain>
    </source>
</reference>